<dbReference type="Proteomes" id="UP000017836">
    <property type="component" value="Unassembled WGS sequence"/>
</dbReference>
<dbReference type="HOGENOM" id="CLU_2834518_0_0_1"/>
<proteinExistence type="predicted"/>
<protein>
    <submittedName>
        <fullName evidence="1">Uncharacterized protein</fullName>
    </submittedName>
</protein>
<dbReference type="Gramene" id="ERN05850">
    <property type="protein sequence ID" value="ERN05850"/>
    <property type="gene ID" value="AMTR_s00006p00263290"/>
</dbReference>
<sequence>MGRTSMQSEVIWRLEWGNMEIGVGERVKGDRIKGWRVGEDEGVLKEACWEEPPRRGGQGSSESIGK</sequence>
<organism evidence="1 2">
    <name type="scientific">Amborella trichopoda</name>
    <dbReference type="NCBI Taxonomy" id="13333"/>
    <lineage>
        <taxon>Eukaryota</taxon>
        <taxon>Viridiplantae</taxon>
        <taxon>Streptophyta</taxon>
        <taxon>Embryophyta</taxon>
        <taxon>Tracheophyta</taxon>
        <taxon>Spermatophyta</taxon>
        <taxon>Magnoliopsida</taxon>
        <taxon>Amborellales</taxon>
        <taxon>Amborellaceae</taxon>
        <taxon>Amborella</taxon>
    </lineage>
</organism>
<dbReference type="EMBL" id="KI393980">
    <property type="protein sequence ID" value="ERN05850.1"/>
    <property type="molecule type" value="Genomic_DNA"/>
</dbReference>
<gene>
    <name evidence="1" type="ORF">AMTR_s00006p00263290</name>
</gene>
<name>W1PFK9_AMBTC</name>
<evidence type="ECO:0000313" key="2">
    <source>
        <dbReference type="Proteomes" id="UP000017836"/>
    </source>
</evidence>
<keyword evidence="2" id="KW-1185">Reference proteome</keyword>
<reference evidence="2" key="1">
    <citation type="journal article" date="2013" name="Science">
        <title>The Amborella genome and the evolution of flowering plants.</title>
        <authorList>
            <consortium name="Amborella Genome Project"/>
        </authorList>
    </citation>
    <scope>NUCLEOTIDE SEQUENCE [LARGE SCALE GENOMIC DNA]</scope>
</reference>
<dbReference type="AlphaFoldDB" id="W1PFK9"/>
<accession>W1PFK9</accession>
<evidence type="ECO:0000313" key="1">
    <source>
        <dbReference type="EMBL" id="ERN05850.1"/>
    </source>
</evidence>